<dbReference type="GO" id="GO:0050380">
    <property type="term" value="F:undecaprenyl-diphosphatase activity"/>
    <property type="evidence" value="ECO:0007669"/>
    <property type="project" value="UniProtKB-UniRule"/>
</dbReference>
<evidence type="ECO:0000256" key="9">
    <source>
        <dbReference type="ARBA" id="ARBA00023136"/>
    </source>
</evidence>
<sequence length="249" mass="26899">MLKAIILGIVQGLTEFLPISSSGHLAILEKYFGMSEPVVLATFLHFGTFCATVVFFFKPLVNGIKGVFNGNKQSTRYAAYIIVGTIPIVLFVLFLRTHIEESFKDVRLVALFLGITGAIVLITSITKKGNGKIAFLSALVIGIAQMFATFPGISRSGLTISAGIFAKVEPRKAFTFSFLLSLPAVLGANIHQLSFLPSAYDLPVIVIGTVCSFVSGLVALVILKKLIQQWFYLFGIYCLIVSGGILLLV</sequence>
<keyword evidence="9 14" id="KW-0472">Membrane</keyword>
<dbReference type="GO" id="GO:0009252">
    <property type="term" value="P:peptidoglycan biosynthetic process"/>
    <property type="evidence" value="ECO:0007669"/>
    <property type="project" value="UniProtKB-KW"/>
</dbReference>
<accession>A0A0S8GGV4</accession>
<comment type="function">
    <text evidence="14">Catalyzes the dephosphorylation of undecaprenyl diphosphate (UPP). Confers resistance to bacitracin.</text>
</comment>
<keyword evidence="6 14" id="KW-0812">Transmembrane</keyword>
<gene>
    <name evidence="14" type="primary">uppP</name>
    <name evidence="15" type="ORF">AMJ87_05310</name>
</gene>
<reference evidence="15 16" key="1">
    <citation type="journal article" date="2015" name="Microbiome">
        <title>Genomic resolution of linkages in carbon, nitrogen, and sulfur cycling among widespread estuary sediment bacteria.</title>
        <authorList>
            <person name="Baker B.J."/>
            <person name="Lazar C.S."/>
            <person name="Teske A.P."/>
            <person name="Dick G.J."/>
        </authorList>
    </citation>
    <scope>NUCLEOTIDE SEQUENCE [LARGE SCALE GENOMIC DNA]</scope>
    <source>
        <strain evidence="15">SM23_60</strain>
    </source>
</reference>
<dbReference type="GO" id="GO:0046677">
    <property type="term" value="P:response to antibiotic"/>
    <property type="evidence" value="ECO:0007669"/>
    <property type="project" value="UniProtKB-UniRule"/>
</dbReference>
<evidence type="ECO:0000256" key="4">
    <source>
        <dbReference type="ARBA" id="ARBA00021581"/>
    </source>
</evidence>
<organism evidence="15 16">
    <name type="scientific">candidate division WOR_3 bacterium SM23_60</name>
    <dbReference type="NCBI Taxonomy" id="1703780"/>
    <lineage>
        <taxon>Bacteria</taxon>
        <taxon>Bacteria division WOR-3</taxon>
    </lineage>
</organism>
<evidence type="ECO:0000256" key="11">
    <source>
        <dbReference type="ARBA" id="ARBA00032707"/>
    </source>
</evidence>
<dbReference type="PATRIC" id="fig|1703780.3.peg.2452"/>
<dbReference type="GO" id="GO:0071555">
    <property type="term" value="P:cell wall organization"/>
    <property type="evidence" value="ECO:0007669"/>
    <property type="project" value="UniProtKB-KW"/>
</dbReference>
<dbReference type="EMBL" id="LJUO01000037">
    <property type="protein sequence ID" value="KPK72248.1"/>
    <property type="molecule type" value="Genomic_DNA"/>
</dbReference>
<comment type="caution">
    <text evidence="15">The sequence shown here is derived from an EMBL/GenBank/DDBJ whole genome shotgun (WGS) entry which is preliminary data.</text>
</comment>
<protein>
    <recommendedName>
        <fullName evidence="4 14">Undecaprenyl-diphosphatase</fullName>
        <ecNumber evidence="3 14">3.6.1.27</ecNumber>
    </recommendedName>
    <alternativeName>
        <fullName evidence="12 14">Bacitracin resistance protein</fullName>
    </alternativeName>
    <alternativeName>
        <fullName evidence="11 14">Undecaprenyl pyrophosphate phosphatase</fullName>
    </alternativeName>
</protein>
<evidence type="ECO:0000256" key="3">
    <source>
        <dbReference type="ARBA" id="ARBA00012374"/>
    </source>
</evidence>
<evidence type="ECO:0000256" key="13">
    <source>
        <dbReference type="ARBA" id="ARBA00047594"/>
    </source>
</evidence>
<evidence type="ECO:0000256" key="10">
    <source>
        <dbReference type="ARBA" id="ARBA00023251"/>
    </source>
</evidence>
<dbReference type="Proteomes" id="UP000051096">
    <property type="component" value="Unassembled WGS sequence"/>
</dbReference>
<evidence type="ECO:0000313" key="15">
    <source>
        <dbReference type="EMBL" id="KPK72248.1"/>
    </source>
</evidence>
<evidence type="ECO:0000256" key="6">
    <source>
        <dbReference type="ARBA" id="ARBA00022692"/>
    </source>
</evidence>
<evidence type="ECO:0000256" key="1">
    <source>
        <dbReference type="ARBA" id="ARBA00004651"/>
    </source>
</evidence>
<name>A0A0S8GGV4_UNCW3</name>
<comment type="subcellular location">
    <subcellularLocation>
        <location evidence="1 14">Cell membrane</location>
        <topology evidence="1 14">Multi-pass membrane protein</topology>
    </subcellularLocation>
</comment>
<evidence type="ECO:0000256" key="2">
    <source>
        <dbReference type="ARBA" id="ARBA00010621"/>
    </source>
</evidence>
<feature type="transmembrane region" description="Helical" evidence="14">
    <location>
        <begin position="108"/>
        <end position="127"/>
    </location>
</feature>
<keyword evidence="14" id="KW-0133">Cell shape</keyword>
<evidence type="ECO:0000256" key="8">
    <source>
        <dbReference type="ARBA" id="ARBA00022989"/>
    </source>
</evidence>
<keyword evidence="14" id="KW-0961">Cell wall biogenesis/degradation</keyword>
<keyword evidence="7 14" id="KW-0378">Hydrolase</keyword>
<comment type="catalytic activity">
    <reaction evidence="13 14">
        <text>di-trans,octa-cis-undecaprenyl diphosphate + H2O = di-trans,octa-cis-undecaprenyl phosphate + phosphate + H(+)</text>
        <dbReference type="Rhea" id="RHEA:28094"/>
        <dbReference type="ChEBI" id="CHEBI:15377"/>
        <dbReference type="ChEBI" id="CHEBI:15378"/>
        <dbReference type="ChEBI" id="CHEBI:43474"/>
        <dbReference type="ChEBI" id="CHEBI:58405"/>
        <dbReference type="ChEBI" id="CHEBI:60392"/>
        <dbReference type="EC" id="3.6.1.27"/>
    </reaction>
</comment>
<evidence type="ECO:0000313" key="16">
    <source>
        <dbReference type="Proteomes" id="UP000051096"/>
    </source>
</evidence>
<keyword evidence="10 14" id="KW-0046">Antibiotic resistance</keyword>
<dbReference type="GO" id="GO:0008360">
    <property type="term" value="P:regulation of cell shape"/>
    <property type="evidence" value="ECO:0007669"/>
    <property type="project" value="UniProtKB-KW"/>
</dbReference>
<feature type="transmembrane region" description="Helical" evidence="14">
    <location>
        <begin position="77"/>
        <end position="96"/>
    </location>
</feature>
<dbReference type="GO" id="GO:0005886">
    <property type="term" value="C:plasma membrane"/>
    <property type="evidence" value="ECO:0007669"/>
    <property type="project" value="UniProtKB-SubCell"/>
</dbReference>
<dbReference type="AlphaFoldDB" id="A0A0S8GGV4"/>
<feature type="transmembrane region" description="Helical" evidence="14">
    <location>
        <begin position="202"/>
        <end position="223"/>
    </location>
</feature>
<evidence type="ECO:0000256" key="5">
    <source>
        <dbReference type="ARBA" id="ARBA00022475"/>
    </source>
</evidence>
<keyword evidence="5 14" id="KW-1003">Cell membrane</keyword>
<dbReference type="EC" id="3.6.1.27" evidence="3 14"/>
<comment type="similarity">
    <text evidence="2 14">Belongs to the UppP family.</text>
</comment>
<dbReference type="HAMAP" id="MF_01006">
    <property type="entry name" value="Undec_diphosphatase"/>
    <property type="match status" value="1"/>
</dbReference>
<dbReference type="Pfam" id="PF02673">
    <property type="entry name" value="BacA"/>
    <property type="match status" value="1"/>
</dbReference>
<dbReference type="InterPro" id="IPR003824">
    <property type="entry name" value="UppP"/>
</dbReference>
<keyword evidence="8 14" id="KW-1133">Transmembrane helix</keyword>
<evidence type="ECO:0000256" key="12">
    <source>
        <dbReference type="ARBA" id="ARBA00032932"/>
    </source>
</evidence>
<dbReference type="PANTHER" id="PTHR30622">
    <property type="entry name" value="UNDECAPRENYL-DIPHOSPHATASE"/>
    <property type="match status" value="1"/>
</dbReference>
<feature type="transmembrane region" description="Helical" evidence="14">
    <location>
        <begin position="38"/>
        <end position="57"/>
    </location>
</feature>
<feature type="transmembrane region" description="Helical" evidence="14">
    <location>
        <begin position="133"/>
        <end position="153"/>
    </location>
</feature>
<keyword evidence="14" id="KW-0573">Peptidoglycan synthesis</keyword>
<comment type="miscellaneous">
    <text evidence="14">Bacitracin is thought to be involved in the inhibition of peptidoglycan synthesis by sequestering undecaprenyl diphosphate, thereby reducing the pool of lipid carrier available.</text>
</comment>
<evidence type="ECO:0000256" key="14">
    <source>
        <dbReference type="HAMAP-Rule" id="MF_01006"/>
    </source>
</evidence>
<feature type="transmembrane region" description="Helical" evidence="14">
    <location>
        <begin position="230"/>
        <end position="248"/>
    </location>
</feature>
<dbReference type="PANTHER" id="PTHR30622:SF4">
    <property type="entry name" value="UNDECAPRENYL-DIPHOSPHATASE"/>
    <property type="match status" value="1"/>
</dbReference>
<evidence type="ECO:0000256" key="7">
    <source>
        <dbReference type="ARBA" id="ARBA00022801"/>
    </source>
</evidence>
<proteinExistence type="inferred from homology"/>